<evidence type="ECO:0000256" key="2">
    <source>
        <dbReference type="ARBA" id="ARBA00023315"/>
    </source>
</evidence>
<name>A0ABX7R590_9GAMM</name>
<sequence>MEIRQFDFSDKDNFSNKNKPAPLEALTALLQEHLADMHANSPPGSVHALNLERLQGPDIRLFALWLKGDAVSGKDADVRNMGEVLAACGAIKQLSDTDAELKSMRCANQFRGRGLGKAVLRHLLEDARRRGIRRLYLETGSVDFFLPAQGLYLAHGFEFCGPFGDYSDDPFSRFMTKAI</sequence>
<evidence type="ECO:0000313" key="5">
    <source>
        <dbReference type="Proteomes" id="UP000663207"/>
    </source>
</evidence>
<dbReference type="SUPFAM" id="SSF55729">
    <property type="entry name" value="Acyl-CoA N-acyltransferases (Nat)"/>
    <property type="match status" value="1"/>
</dbReference>
<accession>A0ABX7R590</accession>
<dbReference type="Pfam" id="PF00583">
    <property type="entry name" value="Acetyltransf_1"/>
    <property type="match status" value="1"/>
</dbReference>
<dbReference type="PROSITE" id="PS51186">
    <property type="entry name" value="GNAT"/>
    <property type="match status" value="1"/>
</dbReference>
<dbReference type="PANTHER" id="PTHR43877:SF5">
    <property type="entry name" value="BLL8307 PROTEIN"/>
    <property type="match status" value="1"/>
</dbReference>
<dbReference type="RefSeq" id="WP_207381373.1">
    <property type="nucleotide sequence ID" value="NZ_CP071502.1"/>
</dbReference>
<protein>
    <submittedName>
        <fullName evidence="4">GNAT family N-acetyltransferase</fullName>
    </submittedName>
</protein>
<reference evidence="4 5" key="1">
    <citation type="submission" date="2021-03" db="EMBL/GenBank/DDBJ databases">
        <title>Novel species identification of genus Shewanella.</title>
        <authorList>
            <person name="Liu G."/>
            <person name="Zhang Q."/>
        </authorList>
    </citation>
    <scope>NUCLEOTIDE SEQUENCE [LARGE SCALE GENOMIC DNA]</scope>
    <source>
        <strain evidence="4 5">FJAT-52962</strain>
    </source>
</reference>
<evidence type="ECO:0000313" key="4">
    <source>
        <dbReference type="EMBL" id="QSX38263.1"/>
    </source>
</evidence>
<keyword evidence="1" id="KW-0808">Transferase</keyword>
<dbReference type="CDD" id="cd04301">
    <property type="entry name" value="NAT_SF"/>
    <property type="match status" value="1"/>
</dbReference>
<dbReference type="InterPro" id="IPR050832">
    <property type="entry name" value="Bact_Acetyltransf"/>
</dbReference>
<dbReference type="Proteomes" id="UP000663207">
    <property type="component" value="Chromosome"/>
</dbReference>
<dbReference type="EMBL" id="CP071502">
    <property type="protein sequence ID" value="QSX38263.1"/>
    <property type="molecule type" value="Genomic_DNA"/>
</dbReference>
<dbReference type="Gene3D" id="3.40.630.30">
    <property type="match status" value="1"/>
</dbReference>
<keyword evidence="5" id="KW-1185">Reference proteome</keyword>
<organism evidence="4 5">
    <name type="scientific">Shewanella sedimentimangrovi</name>
    <dbReference type="NCBI Taxonomy" id="2814293"/>
    <lineage>
        <taxon>Bacteria</taxon>
        <taxon>Pseudomonadati</taxon>
        <taxon>Pseudomonadota</taxon>
        <taxon>Gammaproteobacteria</taxon>
        <taxon>Alteromonadales</taxon>
        <taxon>Shewanellaceae</taxon>
        <taxon>Shewanella</taxon>
    </lineage>
</organism>
<evidence type="ECO:0000256" key="1">
    <source>
        <dbReference type="ARBA" id="ARBA00022679"/>
    </source>
</evidence>
<dbReference type="PANTHER" id="PTHR43877">
    <property type="entry name" value="AMINOALKYLPHOSPHONATE N-ACETYLTRANSFERASE-RELATED-RELATED"/>
    <property type="match status" value="1"/>
</dbReference>
<feature type="domain" description="N-acetyltransferase" evidence="3">
    <location>
        <begin position="21"/>
        <end position="179"/>
    </location>
</feature>
<dbReference type="InterPro" id="IPR016181">
    <property type="entry name" value="Acyl_CoA_acyltransferase"/>
</dbReference>
<keyword evidence="2" id="KW-0012">Acyltransferase</keyword>
<gene>
    <name evidence="4" type="ORF">JYB85_05400</name>
</gene>
<evidence type="ECO:0000259" key="3">
    <source>
        <dbReference type="PROSITE" id="PS51186"/>
    </source>
</evidence>
<proteinExistence type="predicted"/>
<dbReference type="InterPro" id="IPR000182">
    <property type="entry name" value="GNAT_dom"/>
</dbReference>